<keyword evidence="9" id="KW-0418">Kinase</keyword>
<evidence type="ECO:0000256" key="4">
    <source>
        <dbReference type="ARBA" id="ARBA00016885"/>
    </source>
</evidence>
<evidence type="ECO:0000256" key="1">
    <source>
        <dbReference type="ARBA" id="ARBA00004192"/>
    </source>
</evidence>
<dbReference type="Gene3D" id="1.10.510.10">
    <property type="entry name" value="Transferase(Phosphotransferase) domain 1"/>
    <property type="match status" value="1"/>
</dbReference>
<evidence type="ECO:0000256" key="2">
    <source>
        <dbReference type="ARBA" id="ARBA00005505"/>
    </source>
</evidence>
<evidence type="ECO:0000259" key="16">
    <source>
        <dbReference type="PROSITE" id="PS50011"/>
    </source>
</evidence>
<comment type="caution">
    <text evidence="17">The sequence shown here is derived from an EMBL/GenBank/DDBJ whole genome shotgun (WGS) entry which is preliminary data.</text>
</comment>
<evidence type="ECO:0000256" key="11">
    <source>
        <dbReference type="ARBA" id="ARBA00023200"/>
    </source>
</evidence>
<evidence type="ECO:0000256" key="5">
    <source>
        <dbReference type="ARBA" id="ARBA00022527"/>
    </source>
</evidence>
<evidence type="ECO:0000256" key="6">
    <source>
        <dbReference type="ARBA" id="ARBA00022553"/>
    </source>
</evidence>
<reference evidence="17" key="1">
    <citation type="submission" date="2021-01" db="EMBL/GenBank/DDBJ databases">
        <authorList>
            <person name="Zahm M."/>
            <person name="Roques C."/>
            <person name="Cabau C."/>
            <person name="Klopp C."/>
            <person name="Donnadieu C."/>
            <person name="Jouanno E."/>
            <person name="Lampietro C."/>
            <person name="Louis A."/>
            <person name="Herpin A."/>
            <person name="Echchiki A."/>
            <person name="Berthelot C."/>
            <person name="Parey E."/>
            <person name="Roest-Crollius H."/>
            <person name="Braasch I."/>
            <person name="Postlethwait J."/>
            <person name="Bobe J."/>
            <person name="Montfort J."/>
            <person name="Bouchez O."/>
            <person name="Begum T."/>
            <person name="Mejri S."/>
            <person name="Adams A."/>
            <person name="Chen W.-J."/>
            <person name="Guiguen Y."/>
        </authorList>
    </citation>
    <scope>NUCLEOTIDE SEQUENCE</scope>
    <source>
        <strain evidence="17">YG-15Mar2019-1</strain>
        <tissue evidence="17">Brain</tissue>
    </source>
</reference>
<comment type="catalytic activity">
    <reaction evidence="12">
        <text>L-threonyl-[protein] + ATP = O-phospho-L-threonyl-[protein] + ADP + H(+)</text>
        <dbReference type="Rhea" id="RHEA:46608"/>
        <dbReference type="Rhea" id="RHEA-COMP:11060"/>
        <dbReference type="Rhea" id="RHEA-COMP:11605"/>
        <dbReference type="ChEBI" id="CHEBI:15378"/>
        <dbReference type="ChEBI" id="CHEBI:30013"/>
        <dbReference type="ChEBI" id="CHEBI:30616"/>
        <dbReference type="ChEBI" id="CHEBI:61977"/>
        <dbReference type="ChEBI" id="CHEBI:456216"/>
        <dbReference type="EC" id="2.7.11.1"/>
    </reaction>
</comment>
<evidence type="ECO:0000256" key="10">
    <source>
        <dbReference type="ARBA" id="ARBA00022840"/>
    </source>
</evidence>
<dbReference type="GO" id="GO:0043066">
    <property type="term" value="P:negative regulation of apoptotic process"/>
    <property type="evidence" value="ECO:0007669"/>
    <property type="project" value="InterPro"/>
</dbReference>
<dbReference type="PANTHER" id="PTHR22984">
    <property type="entry name" value="SERINE/THREONINE-PROTEIN KINASE PIM"/>
    <property type="match status" value="1"/>
</dbReference>
<dbReference type="InterPro" id="IPR051138">
    <property type="entry name" value="PIM_Ser/Thr_kinase"/>
</dbReference>
<protein>
    <recommendedName>
        <fullName evidence="4">Serine/threonine-protein kinase 1</fullName>
        <ecNumber evidence="3">2.7.11.1</ecNumber>
    </recommendedName>
</protein>
<keyword evidence="10 15" id="KW-0067">ATP-binding</keyword>
<dbReference type="GO" id="GO:0005737">
    <property type="term" value="C:cytoplasm"/>
    <property type="evidence" value="ECO:0007669"/>
    <property type="project" value="TreeGrafter"/>
</dbReference>
<dbReference type="SMART" id="SM00220">
    <property type="entry name" value="S_TKc"/>
    <property type="match status" value="1"/>
</dbReference>
<comment type="catalytic activity">
    <reaction evidence="13">
        <text>L-seryl-[protein] + ATP = O-phospho-L-seryl-[protein] + ADP + H(+)</text>
        <dbReference type="Rhea" id="RHEA:17989"/>
        <dbReference type="Rhea" id="RHEA-COMP:9863"/>
        <dbReference type="Rhea" id="RHEA-COMP:11604"/>
        <dbReference type="ChEBI" id="CHEBI:15378"/>
        <dbReference type="ChEBI" id="CHEBI:29999"/>
        <dbReference type="ChEBI" id="CHEBI:30616"/>
        <dbReference type="ChEBI" id="CHEBI:83421"/>
        <dbReference type="ChEBI" id="CHEBI:456216"/>
        <dbReference type="EC" id="2.7.11.1"/>
    </reaction>
</comment>
<feature type="binding site" evidence="15">
    <location>
        <position position="64"/>
    </location>
    <ligand>
        <name>ATP</name>
        <dbReference type="ChEBI" id="CHEBI:30616"/>
    </ligand>
</feature>
<dbReference type="InterPro" id="IPR008271">
    <property type="entry name" value="Ser/Thr_kinase_AS"/>
</dbReference>
<evidence type="ECO:0000256" key="14">
    <source>
        <dbReference type="PIRSR" id="PIRSR037993-1"/>
    </source>
</evidence>
<comment type="subcellular location">
    <subcellularLocation>
        <location evidence="1">Host cytoplasm</location>
    </subcellularLocation>
</comment>
<dbReference type="GO" id="GO:0004674">
    <property type="term" value="F:protein serine/threonine kinase activity"/>
    <property type="evidence" value="ECO:0007669"/>
    <property type="project" value="UniProtKB-KW"/>
</dbReference>
<proteinExistence type="inferred from homology"/>
<dbReference type="PIRSF" id="PIRSF037993">
    <property type="entry name" value="STPK_Pim-1"/>
    <property type="match status" value="1"/>
</dbReference>
<organism evidence="17 18">
    <name type="scientific">Megalops atlanticus</name>
    <name type="common">Tarpon</name>
    <name type="synonym">Clupea gigantea</name>
    <dbReference type="NCBI Taxonomy" id="7932"/>
    <lineage>
        <taxon>Eukaryota</taxon>
        <taxon>Metazoa</taxon>
        <taxon>Chordata</taxon>
        <taxon>Craniata</taxon>
        <taxon>Vertebrata</taxon>
        <taxon>Euteleostomi</taxon>
        <taxon>Actinopterygii</taxon>
        <taxon>Neopterygii</taxon>
        <taxon>Teleostei</taxon>
        <taxon>Elopiformes</taxon>
        <taxon>Megalopidae</taxon>
        <taxon>Megalops</taxon>
    </lineage>
</organism>
<dbReference type="EMBL" id="JAFDVH010000025">
    <property type="protein sequence ID" value="KAG7454407.1"/>
    <property type="molecule type" value="Genomic_DNA"/>
</dbReference>
<keyword evidence="11" id="KW-1035">Host cytoplasm</keyword>
<feature type="active site" description="Proton acceptor" evidence="14">
    <location>
        <position position="104"/>
    </location>
</feature>
<evidence type="ECO:0000256" key="7">
    <source>
        <dbReference type="ARBA" id="ARBA00022679"/>
    </source>
</evidence>
<keyword evidence="18" id="KW-1185">Reference proteome</keyword>
<keyword evidence="8" id="KW-0547">Nucleotide-binding</keyword>
<dbReference type="Gene3D" id="3.30.200.20">
    <property type="entry name" value="Phosphorylase Kinase, domain 1"/>
    <property type="match status" value="1"/>
</dbReference>
<evidence type="ECO:0000256" key="3">
    <source>
        <dbReference type="ARBA" id="ARBA00012513"/>
    </source>
</evidence>
<name>A0A9D3SZK0_MEGAT</name>
<dbReference type="InterPro" id="IPR011009">
    <property type="entry name" value="Kinase-like_dom_sf"/>
</dbReference>
<dbReference type="InterPro" id="IPR017348">
    <property type="entry name" value="PIM1/2/3"/>
</dbReference>
<comment type="similarity">
    <text evidence="2">Belongs to the protein kinase superfamily. CAMK Ser/Thr protein kinase family. PIM subfamily.</text>
</comment>
<evidence type="ECO:0000256" key="13">
    <source>
        <dbReference type="ARBA" id="ARBA00048679"/>
    </source>
</evidence>
<dbReference type="EC" id="2.7.11.1" evidence="3"/>
<dbReference type="SUPFAM" id="SSF56112">
    <property type="entry name" value="Protein kinase-like (PK-like)"/>
    <property type="match status" value="1"/>
</dbReference>
<evidence type="ECO:0000256" key="12">
    <source>
        <dbReference type="ARBA" id="ARBA00047899"/>
    </source>
</evidence>
<dbReference type="Pfam" id="PF00069">
    <property type="entry name" value="Pkinase"/>
    <property type="match status" value="1"/>
</dbReference>
<sequence length="229" mass="26059">MNQSQHIRFASQVRDGRQQELPLEAALLQIVGSGDSRGVARLLDWFQLPEEVLLVLERPVPCMDLLDYLVHRGARLEESEAKVIMRQLVEAVQGIHSRGVVHRDLKPENVLIQSGSRVQVHLIDFGLGSMLCDSPYSSLRGTPLYLPPEWYLFNEIEAESSTVWQLGVILYQLLCRAMPFRNWEEIIQKKPAMGVKLSGECLNLLGGLLKKQPEARPTLEQILHHPWLQ</sequence>
<keyword evidence="7" id="KW-0808">Transferase</keyword>
<evidence type="ECO:0000313" key="17">
    <source>
        <dbReference type="EMBL" id="KAG7454407.1"/>
    </source>
</evidence>
<dbReference type="InterPro" id="IPR000719">
    <property type="entry name" value="Prot_kinase_dom"/>
</dbReference>
<dbReference type="Proteomes" id="UP001046870">
    <property type="component" value="Chromosome 25"/>
</dbReference>
<feature type="domain" description="Protein kinase" evidence="16">
    <location>
        <begin position="1"/>
        <end position="228"/>
    </location>
</feature>
<evidence type="ECO:0000256" key="15">
    <source>
        <dbReference type="PIRSR" id="PIRSR037993-2"/>
    </source>
</evidence>
<dbReference type="PANTHER" id="PTHR22984:SF25">
    <property type="entry name" value="PROTEIN KINASE DOMAIN-CONTAINING PROTEIN"/>
    <property type="match status" value="1"/>
</dbReference>
<dbReference type="GO" id="GO:0005524">
    <property type="term" value="F:ATP binding"/>
    <property type="evidence" value="ECO:0007669"/>
    <property type="project" value="UniProtKB-KW"/>
</dbReference>
<evidence type="ECO:0000256" key="9">
    <source>
        <dbReference type="ARBA" id="ARBA00022777"/>
    </source>
</evidence>
<dbReference type="PROSITE" id="PS00108">
    <property type="entry name" value="PROTEIN_KINASE_ST"/>
    <property type="match status" value="1"/>
</dbReference>
<evidence type="ECO:0000256" key="8">
    <source>
        <dbReference type="ARBA" id="ARBA00022741"/>
    </source>
</evidence>
<dbReference type="PROSITE" id="PS50011">
    <property type="entry name" value="PROTEIN_KINASE_DOM"/>
    <property type="match status" value="1"/>
</dbReference>
<dbReference type="OrthoDB" id="8596411at2759"/>
<accession>A0A9D3SZK0</accession>
<gene>
    <name evidence="17" type="ORF">MATL_G00259340</name>
</gene>
<keyword evidence="5" id="KW-0723">Serine/threonine-protein kinase</keyword>
<dbReference type="AlphaFoldDB" id="A0A9D3SZK0"/>
<feature type="binding site" evidence="15">
    <location>
        <position position="57"/>
    </location>
    <ligand>
        <name>ATP</name>
        <dbReference type="ChEBI" id="CHEBI:30616"/>
    </ligand>
</feature>
<keyword evidence="6" id="KW-0597">Phosphoprotein</keyword>
<evidence type="ECO:0000313" key="18">
    <source>
        <dbReference type="Proteomes" id="UP001046870"/>
    </source>
</evidence>